<evidence type="ECO:0000313" key="3">
    <source>
        <dbReference type="Proteomes" id="UP000271098"/>
    </source>
</evidence>
<reference evidence="2 3" key="2">
    <citation type="submission" date="2018-11" db="EMBL/GenBank/DDBJ databases">
        <authorList>
            <consortium name="Pathogen Informatics"/>
        </authorList>
    </citation>
    <scope>NUCLEOTIDE SEQUENCE [LARGE SCALE GENOMIC DNA]</scope>
</reference>
<name>A0A183EUI9_9BILA</name>
<comment type="similarity">
    <text evidence="1">Belongs to the SEC8 family.</text>
</comment>
<keyword evidence="1" id="KW-0813">Transport</keyword>
<evidence type="ECO:0000256" key="1">
    <source>
        <dbReference type="RuleBase" id="RU367079"/>
    </source>
</evidence>
<keyword evidence="3" id="KW-1185">Reference proteome</keyword>
<dbReference type="GO" id="GO:0006893">
    <property type="term" value="P:Golgi to plasma membrane transport"/>
    <property type="evidence" value="ECO:0007669"/>
    <property type="project" value="TreeGrafter"/>
</dbReference>
<dbReference type="PANTHER" id="PTHR14146:SF0">
    <property type="entry name" value="EXOCYST COMPLEX COMPONENT 4"/>
    <property type="match status" value="1"/>
</dbReference>
<dbReference type="GO" id="GO:0045202">
    <property type="term" value="C:synapse"/>
    <property type="evidence" value="ECO:0007669"/>
    <property type="project" value="TreeGrafter"/>
</dbReference>
<dbReference type="GO" id="GO:0006612">
    <property type="term" value="P:protein targeting to membrane"/>
    <property type="evidence" value="ECO:0007669"/>
    <property type="project" value="UniProtKB-UniRule"/>
</dbReference>
<keyword evidence="1" id="KW-0268">Exocytosis</keyword>
<dbReference type="GO" id="GO:0000145">
    <property type="term" value="C:exocyst"/>
    <property type="evidence" value="ECO:0007669"/>
    <property type="project" value="UniProtKB-UniRule"/>
</dbReference>
<keyword evidence="1" id="KW-0653">Protein transport</keyword>
<sequence>MDDELNKVNQSELADDDEVLPLSVDFWETAQAVVENLIGEYIAEDGSTPNSVMQKPSTALAEKTILFRFEASACATQSGQAVKQIQSLICPPSPWNITVIYPQLEGFCSELENDVHVKNPCRLRSFLHSFIINVFIDQFKCKLEGLAEQAISDQDAWRVLVHYPNPVSFLFRPFSFIFSFFAFF</sequence>
<protein>
    <recommendedName>
        <fullName evidence="1">Exocyst complex component Sec8</fullName>
    </recommendedName>
</protein>
<dbReference type="InterPro" id="IPR039682">
    <property type="entry name" value="Sec8/EXOC4"/>
</dbReference>
<dbReference type="GO" id="GO:0090522">
    <property type="term" value="P:vesicle tethering involved in exocytosis"/>
    <property type="evidence" value="ECO:0007669"/>
    <property type="project" value="UniProtKB-UniRule"/>
</dbReference>
<dbReference type="GO" id="GO:0007268">
    <property type="term" value="P:chemical synaptic transmission"/>
    <property type="evidence" value="ECO:0007669"/>
    <property type="project" value="TreeGrafter"/>
</dbReference>
<dbReference type="GO" id="GO:0015031">
    <property type="term" value="P:protein transport"/>
    <property type="evidence" value="ECO:0007669"/>
    <property type="project" value="UniProtKB-KW"/>
</dbReference>
<dbReference type="Proteomes" id="UP000271098">
    <property type="component" value="Unassembled WGS sequence"/>
</dbReference>
<dbReference type="GO" id="GO:0032584">
    <property type="term" value="C:growth cone membrane"/>
    <property type="evidence" value="ECO:0007669"/>
    <property type="project" value="TreeGrafter"/>
</dbReference>
<dbReference type="EMBL" id="UYRT01101846">
    <property type="protein sequence ID" value="VDN43104.1"/>
    <property type="molecule type" value="Genomic_DNA"/>
</dbReference>
<dbReference type="WBParaSite" id="GPUH_0002466001-mRNA-1">
    <property type="protein sequence ID" value="GPUH_0002466001-mRNA-1"/>
    <property type="gene ID" value="GPUH_0002466001"/>
</dbReference>
<accession>A0A183EUI9</accession>
<dbReference type="PANTHER" id="PTHR14146">
    <property type="entry name" value="EXOCYST COMPLEX COMPONENT 4"/>
    <property type="match status" value="1"/>
</dbReference>
<organism evidence="4">
    <name type="scientific">Gongylonema pulchrum</name>
    <dbReference type="NCBI Taxonomy" id="637853"/>
    <lineage>
        <taxon>Eukaryota</taxon>
        <taxon>Metazoa</taxon>
        <taxon>Ecdysozoa</taxon>
        <taxon>Nematoda</taxon>
        <taxon>Chromadorea</taxon>
        <taxon>Rhabditida</taxon>
        <taxon>Spirurina</taxon>
        <taxon>Spiruromorpha</taxon>
        <taxon>Spiruroidea</taxon>
        <taxon>Gongylonematidae</taxon>
        <taxon>Gongylonema</taxon>
    </lineage>
</organism>
<reference evidence="4" key="1">
    <citation type="submission" date="2016-06" db="UniProtKB">
        <authorList>
            <consortium name="WormBaseParasite"/>
        </authorList>
    </citation>
    <scope>IDENTIFICATION</scope>
</reference>
<comment type="function">
    <text evidence="1">Component of the exocyst complex involved in the docking of exocytic vesicles with fusion sites on the plasma membrane.</text>
</comment>
<evidence type="ECO:0000313" key="4">
    <source>
        <dbReference type="WBParaSite" id="GPUH_0002466001-mRNA-1"/>
    </source>
</evidence>
<dbReference type="AlphaFoldDB" id="A0A183EUI9"/>
<evidence type="ECO:0000313" key="2">
    <source>
        <dbReference type="EMBL" id="VDN43104.1"/>
    </source>
</evidence>
<gene>
    <name evidence="2" type="ORF">GPUH_LOCUS24629</name>
</gene>
<dbReference type="OrthoDB" id="272977at2759"/>
<proteinExistence type="inferred from homology"/>